<name>A0A0S2DKY7_LYSEN</name>
<accession>A0A0S2DKY7</accession>
<dbReference type="PATRIC" id="fig|69.6.peg.3819"/>
<protein>
    <submittedName>
        <fullName evidence="2">SptB protein</fullName>
    </submittedName>
</protein>
<evidence type="ECO:0000313" key="3">
    <source>
        <dbReference type="Proteomes" id="UP000061569"/>
    </source>
</evidence>
<dbReference type="KEGG" id="lez:GLE_3880"/>
<proteinExistence type="predicted"/>
<feature type="region of interest" description="Disordered" evidence="1">
    <location>
        <begin position="1"/>
        <end position="38"/>
    </location>
</feature>
<dbReference type="STRING" id="69.GLE_3880"/>
<dbReference type="Proteomes" id="UP000061569">
    <property type="component" value="Chromosome"/>
</dbReference>
<sequence length="94" mass="9774">MAHDAAGRSRAAGPPPGPRRPDRRCVDPATIGGSDDAAGLHAGGDVGIAHLPVSAEDAGLVFNGHRFCVMPAASRDALRAHLRAVRSDMRRDSQ</sequence>
<reference evidence="2 3" key="1">
    <citation type="submission" date="2015-11" db="EMBL/GenBank/DDBJ databases">
        <title>Genome sequences of Lysobacter enzymogenes strain C3 and Lysobacter antibioticus ATCC 29479.</title>
        <authorList>
            <person name="Kobayashi D.Y."/>
        </authorList>
    </citation>
    <scope>NUCLEOTIDE SEQUENCE [LARGE SCALE GENOMIC DNA]</scope>
    <source>
        <strain evidence="2 3">C3</strain>
    </source>
</reference>
<dbReference type="AlphaFoldDB" id="A0A0S2DKY7"/>
<evidence type="ECO:0000313" key="2">
    <source>
        <dbReference type="EMBL" id="ALN59223.1"/>
    </source>
</evidence>
<gene>
    <name evidence="2" type="ORF">GLE_3880</name>
</gene>
<organism evidence="2 3">
    <name type="scientific">Lysobacter enzymogenes</name>
    <dbReference type="NCBI Taxonomy" id="69"/>
    <lineage>
        <taxon>Bacteria</taxon>
        <taxon>Pseudomonadati</taxon>
        <taxon>Pseudomonadota</taxon>
        <taxon>Gammaproteobacteria</taxon>
        <taxon>Lysobacterales</taxon>
        <taxon>Lysobacteraceae</taxon>
        <taxon>Lysobacter</taxon>
    </lineage>
</organism>
<dbReference type="EMBL" id="CP013140">
    <property type="protein sequence ID" value="ALN59223.1"/>
    <property type="molecule type" value="Genomic_DNA"/>
</dbReference>
<evidence type="ECO:0000256" key="1">
    <source>
        <dbReference type="SAM" id="MobiDB-lite"/>
    </source>
</evidence>